<dbReference type="InterPro" id="IPR017853">
    <property type="entry name" value="GH"/>
</dbReference>
<gene>
    <name evidence="10" type="ORF">FSB73_16945</name>
</gene>
<proteinExistence type="inferred from homology"/>
<organism evidence="10 11">
    <name type="scientific">Arachidicoccus ginsenosidivorans</name>
    <dbReference type="NCBI Taxonomy" id="496057"/>
    <lineage>
        <taxon>Bacteria</taxon>
        <taxon>Pseudomonadati</taxon>
        <taxon>Bacteroidota</taxon>
        <taxon>Chitinophagia</taxon>
        <taxon>Chitinophagales</taxon>
        <taxon>Chitinophagaceae</taxon>
        <taxon>Arachidicoccus</taxon>
    </lineage>
</organism>
<evidence type="ECO:0000256" key="2">
    <source>
        <dbReference type="ARBA" id="ARBA00009743"/>
    </source>
</evidence>
<keyword evidence="6 8" id="KW-1015">Disulfide bond</keyword>
<name>A0A5B8VRV6_9BACT</name>
<dbReference type="InterPro" id="IPR002241">
    <property type="entry name" value="Glyco_hydro_27"/>
</dbReference>
<evidence type="ECO:0000256" key="1">
    <source>
        <dbReference type="ARBA" id="ARBA00001255"/>
    </source>
</evidence>
<dbReference type="AlphaFoldDB" id="A0A5B8VRV6"/>
<evidence type="ECO:0000313" key="11">
    <source>
        <dbReference type="Proteomes" id="UP000321291"/>
    </source>
</evidence>
<accession>A0A5B8VRV6</accession>
<dbReference type="EMBL" id="CP042434">
    <property type="protein sequence ID" value="QEC74327.1"/>
    <property type="molecule type" value="Genomic_DNA"/>
</dbReference>
<dbReference type="InterPro" id="IPR013780">
    <property type="entry name" value="Glyco_hydro_b"/>
</dbReference>
<dbReference type="InterPro" id="IPR013785">
    <property type="entry name" value="Aldolase_TIM"/>
</dbReference>
<feature type="domain" description="Alpha galactosidase C-terminal" evidence="9">
    <location>
        <begin position="328"/>
        <end position="413"/>
    </location>
</feature>
<keyword evidence="5 8" id="KW-0378">Hydrolase</keyword>
<dbReference type="PANTHER" id="PTHR11452:SF75">
    <property type="entry name" value="ALPHA-GALACTOSIDASE MEL1"/>
    <property type="match status" value="1"/>
</dbReference>
<evidence type="ECO:0000256" key="6">
    <source>
        <dbReference type="ARBA" id="ARBA00023157"/>
    </source>
</evidence>
<dbReference type="KEGG" id="agi:FSB73_16945"/>
<dbReference type="PROSITE" id="PS00512">
    <property type="entry name" value="ALPHA_GALACTOSIDASE"/>
    <property type="match status" value="1"/>
</dbReference>
<dbReference type="CDD" id="cd14792">
    <property type="entry name" value="GH27"/>
    <property type="match status" value="1"/>
</dbReference>
<dbReference type="OrthoDB" id="9807519at2"/>
<dbReference type="PRINTS" id="PR00740">
    <property type="entry name" value="GLHYDRLASE27"/>
</dbReference>
<dbReference type="Pfam" id="PF16499">
    <property type="entry name" value="Melibiase_2"/>
    <property type="match status" value="1"/>
</dbReference>
<dbReference type="InterPro" id="IPR000111">
    <property type="entry name" value="Glyco_hydro_27/36_CS"/>
</dbReference>
<dbReference type="Pfam" id="PF17801">
    <property type="entry name" value="Melibiase_C"/>
    <property type="match status" value="1"/>
</dbReference>
<sequence>MHQNSWYNSVLLPAILLLLLFGILINTVKAQKFKELALTPPMGWNSWNTFQTHISEDLIKKTADKLVSSGMRDAGYTYLVLDDGWMSMQRDSLGYLVPDPVKFPHGIKAVIDYVHSKGLKFGLYNCAGTLTCAGYPGTRGHEYQDARRYAEWGIDYLKFDWCSSDGLNAQEAYTTMSKAIKKAGRPIVFSLCEWGSSQPWNWATNVGQLWRTTGDITAECWDCIVDKGSYSQYSPMTIMDKQEALYPFAGPGHWNDPDMLEVGNGHFTEGENRAHFSMWAMMAAPLMAGNDLSRMTPTTLAILTNKNVIAIDQDSLGIQGHRKEWTADSVEVWIKPLKNNQWAVAFLNRGSKTAQLQYTWSEKVLRDSVHHLQLDLRNSHYQIRDVWQDKPLGSTNQPLKTVIPAHDILLIKILAP</sequence>
<dbReference type="Proteomes" id="UP000321291">
    <property type="component" value="Chromosome"/>
</dbReference>
<protein>
    <recommendedName>
        <fullName evidence="3 8">Alpha-galactosidase</fullName>
        <ecNumber evidence="3 8">3.2.1.22</ecNumber>
    </recommendedName>
    <alternativeName>
        <fullName evidence="8">Melibiase</fullName>
    </alternativeName>
</protein>
<dbReference type="SUPFAM" id="SSF51011">
    <property type="entry name" value="Glycosyl hydrolase domain"/>
    <property type="match status" value="1"/>
</dbReference>
<dbReference type="EC" id="3.2.1.22" evidence="3 8"/>
<dbReference type="SUPFAM" id="SSF51445">
    <property type="entry name" value="(Trans)glycosidases"/>
    <property type="match status" value="1"/>
</dbReference>
<dbReference type="FunFam" id="3.20.20.70:FF:000202">
    <property type="entry name" value="Alpha-galactosidase"/>
    <property type="match status" value="1"/>
</dbReference>
<keyword evidence="7 8" id="KW-0326">Glycosidase</keyword>
<comment type="catalytic activity">
    <reaction evidence="1 8">
        <text>Hydrolysis of terminal, non-reducing alpha-D-galactose residues in alpha-D-galactosides, including galactose oligosaccharides, galactomannans and galactolipids.</text>
        <dbReference type="EC" id="3.2.1.22"/>
    </reaction>
</comment>
<dbReference type="PANTHER" id="PTHR11452">
    <property type="entry name" value="ALPHA-GALACTOSIDASE/ALPHA-N-ACETYLGALACTOSAMINIDASE"/>
    <property type="match status" value="1"/>
</dbReference>
<dbReference type="Gene3D" id="2.60.40.1180">
    <property type="entry name" value="Golgi alpha-mannosidase II"/>
    <property type="match status" value="1"/>
</dbReference>
<evidence type="ECO:0000256" key="5">
    <source>
        <dbReference type="ARBA" id="ARBA00022801"/>
    </source>
</evidence>
<evidence type="ECO:0000256" key="3">
    <source>
        <dbReference type="ARBA" id="ARBA00012755"/>
    </source>
</evidence>
<dbReference type="InterPro" id="IPR041233">
    <property type="entry name" value="Melibiase_C"/>
</dbReference>
<evidence type="ECO:0000313" key="10">
    <source>
        <dbReference type="EMBL" id="QEC74327.1"/>
    </source>
</evidence>
<comment type="similarity">
    <text evidence="2 8">Belongs to the glycosyl hydrolase 27 family.</text>
</comment>
<dbReference type="GO" id="GO:0004557">
    <property type="term" value="F:alpha-galactosidase activity"/>
    <property type="evidence" value="ECO:0007669"/>
    <property type="project" value="UniProtKB-EC"/>
</dbReference>
<evidence type="ECO:0000256" key="4">
    <source>
        <dbReference type="ARBA" id="ARBA00022729"/>
    </source>
</evidence>
<evidence type="ECO:0000256" key="8">
    <source>
        <dbReference type="RuleBase" id="RU361168"/>
    </source>
</evidence>
<keyword evidence="11" id="KW-1185">Reference proteome</keyword>
<keyword evidence="4" id="KW-0732">Signal</keyword>
<evidence type="ECO:0000256" key="7">
    <source>
        <dbReference type="ARBA" id="ARBA00023295"/>
    </source>
</evidence>
<evidence type="ECO:0000259" key="9">
    <source>
        <dbReference type="Pfam" id="PF17801"/>
    </source>
</evidence>
<dbReference type="GO" id="GO:0016052">
    <property type="term" value="P:carbohydrate catabolic process"/>
    <property type="evidence" value="ECO:0007669"/>
    <property type="project" value="UniProtKB-ARBA"/>
</dbReference>
<dbReference type="Gene3D" id="3.20.20.70">
    <property type="entry name" value="Aldolase class I"/>
    <property type="match status" value="1"/>
</dbReference>
<reference evidence="10 11" key="1">
    <citation type="journal article" date="2017" name="Int. J. Syst. Evol. Microbiol.">
        <title>Arachidicoccus ginsenosidivorans sp. nov., with ginsenoside-converting activity isolated from ginseng cultivating soil.</title>
        <authorList>
            <person name="Siddiqi M.Z."/>
            <person name="Aslam Z."/>
            <person name="Im W.T."/>
        </authorList>
    </citation>
    <scope>NUCLEOTIDE SEQUENCE [LARGE SCALE GENOMIC DNA]</scope>
    <source>
        <strain evidence="10 11">Gsoil 809</strain>
    </source>
</reference>